<accession>A0A645BM99</accession>
<reference evidence="1" key="1">
    <citation type="submission" date="2019-08" db="EMBL/GenBank/DDBJ databases">
        <authorList>
            <person name="Kucharzyk K."/>
            <person name="Murdoch R.W."/>
            <person name="Higgins S."/>
            <person name="Loffler F."/>
        </authorList>
    </citation>
    <scope>NUCLEOTIDE SEQUENCE</scope>
</reference>
<evidence type="ECO:0000313" key="1">
    <source>
        <dbReference type="EMBL" id="MPM66357.1"/>
    </source>
</evidence>
<name>A0A645BM99_9ZZZZ</name>
<comment type="caution">
    <text evidence="1">The sequence shown here is derived from an EMBL/GenBank/DDBJ whole genome shotgun (WGS) entry which is preliminary data.</text>
</comment>
<dbReference type="EMBL" id="VSSQ01021033">
    <property type="protein sequence ID" value="MPM66357.1"/>
    <property type="molecule type" value="Genomic_DNA"/>
</dbReference>
<proteinExistence type="predicted"/>
<organism evidence="1">
    <name type="scientific">bioreactor metagenome</name>
    <dbReference type="NCBI Taxonomy" id="1076179"/>
    <lineage>
        <taxon>unclassified sequences</taxon>
        <taxon>metagenomes</taxon>
        <taxon>ecological metagenomes</taxon>
    </lineage>
</organism>
<protein>
    <submittedName>
        <fullName evidence="1">Uncharacterized protein</fullName>
    </submittedName>
</protein>
<sequence length="148" mass="16470">MLHNTAFQDAIIQNDRTVDLQLIKEVQAFAEHNGRIVLQIFEGSIRRQEEQVPNFEAWLLLFTVDGIHPDFRTCDIKIDAATLAGSLLGFLQIFDHLQPDGTVVMGAVDTGDVHAALQQADEEVFVGCGLLRKGDHDPGRPVLRRIAQ</sequence>
<gene>
    <name evidence="1" type="ORF">SDC9_113264</name>
</gene>
<dbReference type="AlphaFoldDB" id="A0A645BM99"/>